<evidence type="ECO:0008006" key="5">
    <source>
        <dbReference type="Google" id="ProtNLM"/>
    </source>
</evidence>
<feature type="transmembrane region" description="Helical" evidence="2">
    <location>
        <begin position="119"/>
        <end position="142"/>
    </location>
</feature>
<feature type="compositionally biased region" description="Polar residues" evidence="1">
    <location>
        <begin position="406"/>
        <end position="425"/>
    </location>
</feature>
<feature type="region of interest" description="Disordered" evidence="1">
    <location>
        <begin position="155"/>
        <end position="175"/>
    </location>
</feature>
<feature type="compositionally biased region" description="Low complexity" evidence="1">
    <location>
        <begin position="479"/>
        <end position="491"/>
    </location>
</feature>
<comment type="caution">
    <text evidence="3">The sequence shown here is derived from an EMBL/GenBank/DDBJ whole genome shotgun (WGS) entry which is preliminary data.</text>
</comment>
<protein>
    <recommendedName>
        <fullName evidence="5">G-protein coupled receptors family 2 profile 2 domain-containing protein</fullName>
    </recommendedName>
</protein>
<dbReference type="PANTHER" id="PTHR42058:SF1">
    <property type="entry name" value="G-PROTEIN COUPLED RECEPTORS FAMILY 2 PROFILE 2 DOMAIN-CONTAINING PROTEIN"/>
    <property type="match status" value="1"/>
</dbReference>
<keyword evidence="2" id="KW-0812">Transmembrane</keyword>
<reference evidence="3" key="1">
    <citation type="journal article" date="2020" name="Fungal Divers.">
        <title>Resolving the Mortierellaceae phylogeny through synthesis of multi-gene phylogenetics and phylogenomics.</title>
        <authorList>
            <person name="Vandepol N."/>
            <person name="Liber J."/>
            <person name="Desiro A."/>
            <person name="Na H."/>
            <person name="Kennedy M."/>
            <person name="Barry K."/>
            <person name="Grigoriev I.V."/>
            <person name="Miller A.N."/>
            <person name="O'Donnell K."/>
            <person name="Stajich J.E."/>
            <person name="Bonito G."/>
        </authorList>
    </citation>
    <scope>NUCLEOTIDE SEQUENCE</scope>
    <source>
        <strain evidence="3">KOD948</strain>
    </source>
</reference>
<dbReference type="OrthoDB" id="26203at2759"/>
<gene>
    <name evidence="3" type="ORF">BG011_007387</name>
</gene>
<dbReference type="InterPro" id="IPR053247">
    <property type="entry name" value="GPCR_GPR1/git3-like"/>
</dbReference>
<feature type="region of interest" description="Disordered" evidence="1">
    <location>
        <begin position="336"/>
        <end position="373"/>
    </location>
</feature>
<feature type="compositionally biased region" description="Polar residues" evidence="1">
    <location>
        <begin position="155"/>
        <end position="174"/>
    </location>
</feature>
<evidence type="ECO:0000256" key="2">
    <source>
        <dbReference type="SAM" id="Phobius"/>
    </source>
</evidence>
<organism evidence="3 4">
    <name type="scientific">Mortierella polycephala</name>
    <dbReference type="NCBI Taxonomy" id="41804"/>
    <lineage>
        <taxon>Eukaryota</taxon>
        <taxon>Fungi</taxon>
        <taxon>Fungi incertae sedis</taxon>
        <taxon>Mucoromycota</taxon>
        <taxon>Mortierellomycotina</taxon>
        <taxon>Mortierellomycetes</taxon>
        <taxon>Mortierellales</taxon>
        <taxon>Mortierellaceae</taxon>
        <taxon>Mortierella</taxon>
    </lineage>
</organism>
<sequence>MVPWEGIGTAWLFKKEELLCKNVYEIATMSNSWFCGLQGIVLMYLVLVMLCLSFILIANLHLLTVFRSPVIQSYLTKWIILSFFLPLSLVVPVAVRKQIENPGFGSICFVSAEVASPFFFYPLSVIVCIATLLHLGTIAFMIRARIKHNATSVGDSTTASYNASDPQSNRTISNRQRRLQTARDISHLLKQQWRPGLFALCLLIMDMIYWLFYFTEAKKLEAINPTTQWFVEWLQCLGMHAMSSIQAGKLSAVAPTLEELATVGDMAQSACASIAYPYVPSFSWAALADLVPAVFGIMILVIFGSRLELWRDLRTQLFGEKDSTVFIMDNLPKDKKDQYHRHQSQHHQQLEGQQNLSKFKSHRQSSHTQNGGFYSDELLLDDNAYNNRDILVHRSESRTLRHGSKCSRSTSRANHDPSTPTSPASGLTGTFGGPTKKTTITIDDSREPILYRNPDLDNPVHEQQQQYKHHKQHRNQSYQAQQELEEQMQQQLIRDQHHAQLVTEGSEAWPHWPSSDSSPVPPSPPVSPTSDLRAQPTIQILSHPPYTTPTPDRLTSPISPPPAQKSFYNSDDITAAPININQLHKHNTDIHTITTTTTTTTTNPIANTSTKKNVDITTCNSAGTTIPSPIAIPSRLSSRRQVLDQYGVNPDPRQHIQGYHHHSMSNSSKAPPPSRALSPPPLRALSPPPAYPPLVPRKNERRRS</sequence>
<feature type="transmembrane region" description="Helical" evidence="2">
    <location>
        <begin position="282"/>
        <end position="304"/>
    </location>
</feature>
<keyword evidence="4" id="KW-1185">Reference proteome</keyword>
<keyword evidence="2" id="KW-0472">Membrane</keyword>
<dbReference type="PANTHER" id="PTHR42058">
    <property type="entry name" value="G_PROTEIN_RECEP_F2_4 DOMAIN-CONTAINING PROTEIN"/>
    <property type="match status" value="1"/>
</dbReference>
<evidence type="ECO:0000313" key="4">
    <source>
        <dbReference type="Proteomes" id="UP000726737"/>
    </source>
</evidence>
<evidence type="ECO:0000313" key="3">
    <source>
        <dbReference type="EMBL" id="KAG0251759.1"/>
    </source>
</evidence>
<evidence type="ECO:0000256" key="1">
    <source>
        <dbReference type="SAM" id="MobiDB-lite"/>
    </source>
</evidence>
<dbReference type="Gene3D" id="1.20.1070.10">
    <property type="entry name" value="Rhodopsin 7-helix transmembrane proteins"/>
    <property type="match status" value="1"/>
</dbReference>
<dbReference type="AlphaFoldDB" id="A0A9P6PST6"/>
<feature type="transmembrane region" description="Helical" evidence="2">
    <location>
        <begin position="78"/>
        <end position="95"/>
    </location>
</feature>
<dbReference type="Proteomes" id="UP000726737">
    <property type="component" value="Unassembled WGS sequence"/>
</dbReference>
<feature type="transmembrane region" description="Helical" evidence="2">
    <location>
        <begin position="196"/>
        <end position="215"/>
    </location>
</feature>
<feature type="compositionally biased region" description="Basic and acidic residues" evidence="1">
    <location>
        <begin position="443"/>
        <end position="460"/>
    </location>
</feature>
<accession>A0A9P6PST6</accession>
<feature type="compositionally biased region" description="Pro residues" evidence="1">
    <location>
        <begin position="670"/>
        <end position="695"/>
    </location>
</feature>
<feature type="transmembrane region" description="Helical" evidence="2">
    <location>
        <begin position="41"/>
        <end position="66"/>
    </location>
</feature>
<name>A0A9P6PST6_9FUNG</name>
<feature type="region of interest" description="Disordered" evidence="1">
    <location>
        <begin position="396"/>
        <end position="532"/>
    </location>
</feature>
<dbReference type="EMBL" id="JAAAJA010000568">
    <property type="protein sequence ID" value="KAG0251759.1"/>
    <property type="molecule type" value="Genomic_DNA"/>
</dbReference>
<feature type="region of interest" description="Disordered" evidence="1">
    <location>
        <begin position="646"/>
        <end position="704"/>
    </location>
</feature>
<feature type="compositionally biased region" description="Low complexity" evidence="1">
    <location>
        <begin position="433"/>
        <end position="442"/>
    </location>
</feature>
<proteinExistence type="predicted"/>
<keyword evidence="2" id="KW-1133">Transmembrane helix</keyword>